<keyword evidence="2" id="KW-1133">Transmembrane helix</keyword>
<dbReference type="RefSeq" id="WP_170039118.1">
    <property type="nucleotide sequence ID" value="NZ_JABDTL010000002.1"/>
</dbReference>
<dbReference type="InterPro" id="IPR006674">
    <property type="entry name" value="HD_domain"/>
</dbReference>
<dbReference type="Pfam" id="PF07697">
    <property type="entry name" value="7TMR-HDED"/>
    <property type="match status" value="1"/>
</dbReference>
<sequence length="762" mass="81015">MKGSGDRPPPDRRAVPREPAEPVRRSAWGAALHHGLRLLLLLAVAGGVYALFPGAQTSDVPVMERGVVARDEVVAQVAFSVPKSPEELARERDEAARGVPPVFDYRPGAADTMLAGVGLFLASVDSALALSPPGGEAQAVRGALDRARVPTTLGALEVLTDSVRRALLRGATESAVRELLPRGVAVSSPELAGISAVRVRGLAGGERLLAADSLYTADQFYRAAQARLPDAAGVDAAELQRLLLVRYFRPSLAENERLSTAARARASAAVDSVGERILPGQRIVGAREQVGEREVQRLRAYQAALQARPAQGGPEIAGFRALGSILFNALLLMIVGALLLIVRPAIYHDNRAVIFLGVLVLAVAGISSPIAHYDLPPELIPIPFATLLAAVLWGGRLALVLALVLALLLGGQAPFVGMTVPFEAAVAGAAAAFGLRMAQRRFQAWGLIGLVAAAYAMCVLAVGLMRSRGAGEIGWGITWGAVNGIGSTLLAMGFLPLAEWFTRVTTNQTLMELADPKHPLLQRLSLEAPGTYAHTISVANLAEAVCNAIGANALLARVGVYYHDIGKITKPLYFIENQPRGRNPHDRLKPSTSAQVVRSHVVEGVRLAQEYRLPPAVRDFIAQHHGTQPISFFMEQARRADPSAKLNPAEFSYGGPRPQTREIAVVMMADSVESAARVLHDPTPERIRELVDRIVGGKIAAGQLDESPLTLREIHITRDVLAKVLSGMYHQRLDYPPASAPEKAMADQPGAAAPEPQGAANG</sequence>
<feature type="transmembrane region" description="Helical" evidence="2">
    <location>
        <begin position="352"/>
        <end position="372"/>
    </location>
</feature>
<protein>
    <recommendedName>
        <fullName evidence="3">HD/PDEase domain-containing protein</fullName>
    </recommendedName>
</protein>
<feature type="compositionally biased region" description="Low complexity" evidence="1">
    <location>
        <begin position="746"/>
        <end position="762"/>
    </location>
</feature>
<dbReference type="InterPro" id="IPR006675">
    <property type="entry name" value="HDIG_dom"/>
</dbReference>
<feature type="transmembrane region" description="Helical" evidence="2">
    <location>
        <begin position="415"/>
        <end position="435"/>
    </location>
</feature>
<evidence type="ECO:0000256" key="2">
    <source>
        <dbReference type="SAM" id="Phobius"/>
    </source>
</evidence>
<keyword evidence="5" id="KW-1185">Reference proteome</keyword>
<dbReference type="InterPro" id="IPR003607">
    <property type="entry name" value="HD/PDEase_dom"/>
</dbReference>
<dbReference type="SUPFAM" id="SSF109604">
    <property type="entry name" value="HD-domain/PDEase-like"/>
    <property type="match status" value="1"/>
</dbReference>
<dbReference type="Proteomes" id="UP000582837">
    <property type="component" value="Unassembled WGS sequence"/>
</dbReference>
<dbReference type="SMART" id="SM00471">
    <property type="entry name" value="HDc"/>
    <property type="match status" value="1"/>
</dbReference>
<evidence type="ECO:0000313" key="4">
    <source>
        <dbReference type="EMBL" id="MBB6073428.1"/>
    </source>
</evidence>
<feature type="region of interest" description="Disordered" evidence="1">
    <location>
        <begin position="1"/>
        <end position="23"/>
    </location>
</feature>
<dbReference type="NCBIfam" id="TIGR00277">
    <property type="entry name" value="HDIG"/>
    <property type="match status" value="1"/>
</dbReference>
<accession>A0A841H623</accession>
<dbReference type="InterPro" id="IPR052722">
    <property type="entry name" value="PgpH_phosphodiesterase"/>
</dbReference>
<dbReference type="AlphaFoldDB" id="A0A841H623"/>
<feature type="transmembrane region" description="Helical" evidence="2">
    <location>
        <begin position="384"/>
        <end position="409"/>
    </location>
</feature>
<dbReference type="Gene3D" id="1.10.3210.10">
    <property type="entry name" value="Hypothetical protein af1432"/>
    <property type="match status" value="1"/>
</dbReference>
<proteinExistence type="predicted"/>
<dbReference type="PANTHER" id="PTHR36442:SF1">
    <property type="entry name" value="CYCLIC-DI-AMP PHOSPHODIESTERASE PGPH"/>
    <property type="match status" value="1"/>
</dbReference>
<feature type="domain" description="HD/PDEase" evidence="3">
    <location>
        <begin position="527"/>
        <end position="684"/>
    </location>
</feature>
<dbReference type="PANTHER" id="PTHR36442">
    <property type="entry name" value="CYCLIC-DI-AMP PHOSPHODIESTERASE PGPH"/>
    <property type="match status" value="1"/>
</dbReference>
<name>A0A841H623_9BACT</name>
<keyword evidence="2" id="KW-0472">Membrane</keyword>
<feature type="transmembrane region" description="Helical" evidence="2">
    <location>
        <begin position="477"/>
        <end position="498"/>
    </location>
</feature>
<organism evidence="4 5">
    <name type="scientific">Longimicrobium terrae</name>
    <dbReference type="NCBI Taxonomy" id="1639882"/>
    <lineage>
        <taxon>Bacteria</taxon>
        <taxon>Pseudomonadati</taxon>
        <taxon>Gemmatimonadota</taxon>
        <taxon>Longimicrobiia</taxon>
        <taxon>Longimicrobiales</taxon>
        <taxon>Longimicrobiaceae</taxon>
        <taxon>Longimicrobium</taxon>
    </lineage>
</organism>
<feature type="transmembrane region" description="Helical" evidence="2">
    <location>
        <begin position="325"/>
        <end position="346"/>
    </location>
</feature>
<dbReference type="InterPro" id="IPR011624">
    <property type="entry name" value="Metal-dep_PHydrolase_7TM_extra"/>
</dbReference>
<dbReference type="CDD" id="cd00077">
    <property type="entry name" value="HDc"/>
    <property type="match status" value="1"/>
</dbReference>
<reference evidence="4 5" key="1">
    <citation type="submission" date="2020-08" db="EMBL/GenBank/DDBJ databases">
        <title>Genomic Encyclopedia of Type Strains, Phase IV (KMG-IV): sequencing the most valuable type-strain genomes for metagenomic binning, comparative biology and taxonomic classification.</title>
        <authorList>
            <person name="Goeker M."/>
        </authorList>
    </citation>
    <scope>NUCLEOTIDE SEQUENCE [LARGE SCALE GENOMIC DNA]</scope>
    <source>
        <strain evidence="4 5">DSM 29007</strain>
    </source>
</reference>
<dbReference type="InterPro" id="IPR011621">
    <property type="entry name" value="Metal-dep_PHydrolase_7TM_intra"/>
</dbReference>
<dbReference type="Pfam" id="PF01966">
    <property type="entry name" value="HD"/>
    <property type="match status" value="1"/>
</dbReference>
<comment type="caution">
    <text evidence="4">The sequence shown here is derived from an EMBL/GenBank/DDBJ whole genome shotgun (WGS) entry which is preliminary data.</text>
</comment>
<evidence type="ECO:0000259" key="3">
    <source>
        <dbReference type="SMART" id="SM00471"/>
    </source>
</evidence>
<evidence type="ECO:0000313" key="5">
    <source>
        <dbReference type="Proteomes" id="UP000582837"/>
    </source>
</evidence>
<keyword evidence="2" id="KW-0812">Transmembrane</keyword>
<feature type="transmembrane region" description="Helical" evidence="2">
    <location>
        <begin position="442"/>
        <end position="465"/>
    </location>
</feature>
<evidence type="ECO:0000256" key="1">
    <source>
        <dbReference type="SAM" id="MobiDB-lite"/>
    </source>
</evidence>
<gene>
    <name evidence="4" type="ORF">HNQ61_005095</name>
</gene>
<feature type="region of interest" description="Disordered" evidence="1">
    <location>
        <begin position="736"/>
        <end position="762"/>
    </location>
</feature>
<dbReference type="EMBL" id="JACHIA010000024">
    <property type="protein sequence ID" value="MBB6073428.1"/>
    <property type="molecule type" value="Genomic_DNA"/>
</dbReference>
<dbReference type="Pfam" id="PF07698">
    <property type="entry name" value="7TM-7TMR_HD"/>
    <property type="match status" value="1"/>
</dbReference>